<sequence>MELMWTDIDFWLSIVYIIILDLVLSGDNAVVIGMAARNLPMKQRKKAIMIGAGLAVILRAALTAVAAYLLNIPLIMTIGGGLLLWIAVKLLVEEEPESSIAVGSNMRTAIKTIIIADLVMSLDNVVAVAGTAHGNIVLVVFGLAFSIPIIMWGSKWVANLLNRFTWLTYVGSAILGYTAGKLIIDDPVIDRMIADQNPVNQALPIILAILVVLVGYLWKKKIEMDGKTI</sequence>
<feature type="transmembrane region" description="Helical" evidence="6">
    <location>
        <begin position="166"/>
        <end position="184"/>
    </location>
</feature>
<evidence type="ECO:0000256" key="5">
    <source>
        <dbReference type="ARBA" id="ARBA00023136"/>
    </source>
</evidence>
<reference evidence="7 8" key="1">
    <citation type="submission" date="2016-11" db="EMBL/GenBank/DDBJ databases">
        <authorList>
            <person name="Jaros S."/>
            <person name="Januszkiewicz K."/>
            <person name="Wedrychowicz H."/>
        </authorList>
    </citation>
    <scope>NUCLEOTIDE SEQUENCE [LARGE SCALE GENOMIC DNA]</scope>
    <source>
        <strain evidence="7 8">DSM 44666</strain>
    </source>
</reference>
<dbReference type="RefSeq" id="WP_245815527.1">
    <property type="nucleotide sequence ID" value="NZ_FQVL01000002.1"/>
</dbReference>
<protein>
    <submittedName>
        <fullName evidence="7">Integral membrane protein, YjbE family</fullName>
    </submittedName>
</protein>
<keyword evidence="8" id="KW-1185">Reference proteome</keyword>
<feature type="transmembrane region" description="Helical" evidence="6">
    <location>
        <begin position="136"/>
        <end position="154"/>
    </location>
</feature>
<dbReference type="Proteomes" id="UP000184476">
    <property type="component" value="Unassembled WGS sequence"/>
</dbReference>
<organism evidence="7 8">
    <name type="scientific">Seinonella peptonophila</name>
    <dbReference type="NCBI Taxonomy" id="112248"/>
    <lineage>
        <taxon>Bacteria</taxon>
        <taxon>Bacillati</taxon>
        <taxon>Bacillota</taxon>
        <taxon>Bacilli</taxon>
        <taxon>Bacillales</taxon>
        <taxon>Thermoactinomycetaceae</taxon>
        <taxon>Seinonella</taxon>
    </lineage>
</organism>
<evidence type="ECO:0000256" key="6">
    <source>
        <dbReference type="SAM" id="Phobius"/>
    </source>
</evidence>
<accession>A0A1M4V4W9</accession>
<evidence type="ECO:0000256" key="2">
    <source>
        <dbReference type="ARBA" id="ARBA00007511"/>
    </source>
</evidence>
<name>A0A1M4V4W9_9BACL</name>
<dbReference type="GO" id="GO:0016020">
    <property type="term" value="C:membrane"/>
    <property type="evidence" value="ECO:0007669"/>
    <property type="project" value="UniProtKB-SubCell"/>
</dbReference>
<proteinExistence type="inferred from homology"/>
<evidence type="ECO:0000313" key="8">
    <source>
        <dbReference type="Proteomes" id="UP000184476"/>
    </source>
</evidence>
<evidence type="ECO:0000256" key="4">
    <source>
        <dbReference type="ARBA" id="ARBA00022989"/>
    </source>
</evidence>
<evidence type="ECO:0000313" key="7">
    <source>
        <dbReference type="EMBL" id="SHE64024.1"/>
    </source>
</evidence>
<feature type="transmembrane region" description="Helical" evidence="6">
    <location>
        <begin position="12"/>
        <end position="35"/>
    </location>
</feature>
<gene>
    <name evidence="7" type="ORF">SAMN05444392_102171</name>
</gene>
<evidence type="ECO:0000256" key="3">
    <source>
        <dbReference type="ARBA" id="ARBA00022692"/>
    </source>
</evidence>
<keyword evidence="4 6" id="KW-1133">Transmembrane helix</keyword>
<comment type="subcellular location">
    <subcellularLocation>
        <location evidence="1">Membrane</location>
        <topology evidence="1">Multi-pass membrane protein</topology>
    </subcellularLocation>
</comment>
<dbReference type="PANTHER" id="PTHR30238:SF4">
    <property type="entry name" value="SLL1022 PROTEIN"/>
    <property type="match status" value="1"/>
</dbReference>
<dbReference type="NCBIfam" id="TIGR03717">
    <property type="entry name" value="R_switched_YjbE"/>
    <property type="match status" value="1"/>
</dbReference>
<evidence type="ECO:0000256" key="1">
    <source>
        <dbReference type="ARBA" id="ARBA00004141"/>
    </source>
</evidence>
<dbReference type="PANTHER" id="PTHR30238">
    <property type="entry name" value="MEMBRANE BOUND PREDICTED REDOX MODULATOR"/>
    <property type="match status" value="1"/>
</dbReference>
<feature type="transmembrane region" description="Helical" evidence="6">
    <location>
        <begin position="199"/>
        <end position="218"/>
    </location>
</feature>
<keyword evidence="3 6" id="KW-0812">Transmembrane</keyword>
<keyword evidence="5 6" id="KW-0472">Membrane</keyword>
<dbReference type="AlphaFoldDB" id="A0A1M4V4W9"/>
<dbReference type="InterPro" id="IPR022301">
    <property type="entry name" value="Integral_membrane_YjbE"/>
</dbReference>
<feature type="transmembrane region" description="Helical" evidence="6">
    <location>
        <begin position="47"/>
        <end position="68"/>
    </location>
</feature>
<dbReference type="Pfam" id="PF03741">
    <property type="entry name" value="TerC"/>
    <property type="match status" value="1"/>
</dbReference>
<dbReference type="EMBL" id="FQVL01000002">
    <property type="protein sequence ID" value="SHE64024.1"/>
    <property type="molecule type" value="Genomic_DNA"/>
</dbReference>
<comment type="similarity">
    <text evidence="2">Belongs to the TerC family.</text>
</comment>
<dbReference type="InterPro" id="IPR005496">
    <property type="entry name" value="Integral_membrane_TerC"/>
</dbReference>
<dbReference type="STRING" id="112248.SAMN05444392_102171"/>